<dbReference type="RefSeq" id="XP_028880843.1">
    <property type="nucleotide sequence ID" value="XM_029027966.1"/>
</dbReference>
<keyword evidence="2" id="KW-1185">Reference proteome</keyword>
<evidence type="ECO:0000313" key="1">
    <source>
        <dbReference type="EMBL" id="ORC86777.1"/>
    </source>
</evidence>
<accession>A0A1X0NQ12</accession>
<dbReference type="AlphaFoldDB" id="A0A1X0NQ12"/>
<reference evidence="1 2" key="1">
    <citation type="submission" date="2017-03" db="EMBL/GenBank/DDBJ databases">
        <title>An alternative strategy for trypanosome survival in the mammalian bloodstream revealed through genome and transcriptome analysis of the ubiquitous bovine parasite Trypanosoma (Megatrypanum) theileri.</title>
        <authorList>
            <person name="Kelly S."/>
            <person name="Ivens A."/>
            <person name="Mott A."/>
            <person name="O'Neill E."/>
            <person name="Emms D."/>
            <person name="Macleod O."/>
            <person name="Voorheis P."/>
            <person name="Matthews J."/>
            <person name="Matthews K."/>
            <person name="Carrington M."/>
        </authorList>
    </citation>
    <scope>NUCLEOTIDE SEQUENCE [LARGE SCALE GENOMIC DNA]</scope>
    <source>
        <strain evidence="1">Edinburgh</strain>
    </source>
</reference>
<dbReference type="OrthoDB" id="10582935at2759"/>
<gene>
    <name evidence="1" type="ORF">TM35_000262290</name>
</gene>
<sequence>GAVPSILHGSTSVVQMNSSVAACNSRGDDNDERSLFNTSIIHGKHVNLSEILSASRAAECSTLQGTVESLPKSSVIDQVSGSTVRDERKVSFVDQSGDITLSAPPTRNVSGCNPRRVLPQQRQEDIVTGPSDYSRELRQRARTCFDVEDVPFVESPDESDSK</sequence>
<dbReference type="GeneID" id="39987746"/>
<feature type="non-terminal residue" evidence="1">
    <location>
        <position position="1"/>
    </location>
</feature>
<proteinExistence type="predicted"/>
<dbReference type="VEuPathDB" id="TriTrypDB:TM35_000262290"/>
<dbReference type="EMBL" id="NBCO01000026">
    <property type="protein sequence ID" value="ORC86777.1"/>
    <property type="molecule type" value="Genomic_DNA"/>
</dbReference>
<evidence type="ECO:0000313" key="2">
    <source>
        <dbReference type="Proteomes" id="UP000192257"/>
    </source>
</evidence>
<organism evidence="1 2">
    <name type="scientific">Trypanosoma theileri</name>
    <dbReference type="NCBI Taxonomy" id="67003"/>
    <lineage>
        <taxon>Eukaryota</taxon>
        <taxon>Discoba</taxon>
        <taxon>Euglenozoa</taxon>
        <taxon>Kinetoplastea</taxon>
        <taxon>Metakinetoplastina</taxon>
        <taxon>Trypanosomatida</taxon>
        <taxon>Trypanosomatidae</taxon>
        <taxon>Trypanosoma</taxon>
    </lineage>
</organism>
<name>A0A1X0NQ12_9TRYP</name>
<comment type="caution">
    <text evidence="1">The sequence shown here is derived from an EMBL/GenBank/DDBJ whole genome shotgun (WGS) entry which is preliminary data.</text>
</comment>
<dbReference type="Proteomes" id="UP000192257">
    <property type="component" value="Unassembled WGS sequence"/>
</dbReference>
<protein>
    <submittedName>
        <fullName evidence="1">Uncharacterized protein</fullName>
    </submittedName>
</protein>